<sequence>MTSPQHIVAGASLATFTGALYYNITNNWTNASVINTARKMRYFFIPVQQDLITLFFIFFVLGTLLPDCDTKKSWIGRVFHLPIRHRTLTHTLWFNFIFFFIGMMWQPLMGIALGYFTHLLCDSFSRQGICWLYPLNRYKYFGHGRKVKDSHFFFLYNSVLTGWLVCGIMVLLTVVYITATGAKCILK</sequence>
<dbReference type="EMBL" id="FQXK01000003">
    <property type="protein sequence ID" value="SHH06330.1"/>
    <property type="molecule type" value="Genomic_DNA"/>
</dbReference>
<dbReference type="AlphaFoldDB" id="A0A1M5PXD7"/>
<keyword evidence="1" id="KW-0812">Transmembrane</keyword>
<dbReference type="PANTHER" id="PTHR35531:SF1">
    <property type="entry name" value="INNER MEMBRANE PROTEIN YBCI-RELATED"/>
    <property type="match status" value="1"/>
</dbReference>
<name>A0A1M5PXD7_BUTFI</name>
<feature type="transmembrane region" description="Helical" evidence="1">
    <location>
        <begin position="87"/>
        <end position="105"/>
    </location>
</feature>
<reference evidence="3" key="1">
    <citation type="submission" date="2016-11" db="EMBL/GenBank/DDBJ databases">
        <authorList>
            <person name="Varghese N."/>
            <person name="Submissions S."/>
        </authorList>
    </citation>
    <scope>NUCLEOTIDE SEQUENCE [LARGE SCALE GENOMIC DNA]</scope>
    <source>
        <strain evidence="3">DSM 3071</strain>
    </source>
</reference>
<keyword evidence="1" id="KW-0472">Membrane</keyword>
<keyword evidence="1" id="KW-1133">Transmembrane helix</keyword>
<feature type="transmembrane region" description="Helical" evidence="1">
    <location>
        <begin position="7"/>
        <end position="24"/>
    </location>
</feature>
<dbReference type="STRING" id="1121131.SAMN02745229_00125"/>
<accession>A0A1M5PXD7</accession>
<proteinExistence type="predicted"/>
<dbReference type="InterPro" id="IPR007404">
    <property type="entry name" value="YdjM-like"/>
</dbReference>
<dbReference type="RefSeq" id="WP_073384667.1">
    <property type="nucleotide sequence ID" value="NZ_FQXK01000003.1"/>
</dbReference>
<feature type="transmembrane region" description="Helical" evidence="1">
    <location>
        <begin position="154"/>
        <end position="179"/>
    </location>
</feature>
<dbReference type="OrthoDB" id="5459053at2"/>
<protein>
    <submittedName>
        <fullName evidence="2">LexA-binding, inner membrane-associated putative hydrolase</fullName>
    </submittedName>
</protein>
<organism evidence="2 3">
    <name type="scientific">Butyrivibrio fibrisolvens DSM 3071</name>
    <dbReference type="NCBI Taxonomy" id="1121131"/>
    <lineage>
        <taxon>Bacteria</taxon>
        <taxon>Bacillati</taxon>
        <taxon>Bacillota</taxon>
        <taxon>Clostridia</taxon>
        <taxon>Lachnospirales</taxon>
        <taxon>Lachnospiraceae</taxon>
        <taxon>Butyrivibrio</taxon>
    </lineage>
</organism>
<dbReference type="Proteomes" id="UP000184278">
    <property type="component" value="Unassembled WGS sequence"/>
</dbReference>
<keyword evidence="2" id="KW-0378">Hydrolase</keyword>
<feature type="transmembrane region" description="Helical" evidence="1">
    <location>
        <begin position="44"/>
        <end position="66"/>
    </location>
</feature>
<dbReference type="Pfam" id="PF04307">
    <property type="entry name" value="YdjM"/>
    <property type="match status" value="1"/>
</dbReference>
<dbReference type="PANTHER" id="PTHR35531">
    <property type="entry name" value="INNER MEMBRANE PROTEIN YBCI-RELATED"/>
    <property type="match status" value="1"/>
</dbReference>
<evidence type="ECO:0000313" key="3">
    <source>
        <dbReference type="Proteomes" id="UP000184278"/>
    </source>
</evidence>
<evidence type="ECO:0000256" key="1">
    <source>
        <dbReference type="SAM" id="Phobius"/>
    </source>
</evidence>
<gene>
    <name evidence="2" type="ORF">SAMN02745229_00125</name>
</gene>
<evidence type="ECO:0000313" key="2">
    <source>
        <dbReference type="EMBL" id="SHH06330.1"/>
    </source>
</evidence>
<dbReference type="GeneID" id="89509137"/>
<dbReference type="GO" id="GO:0016787">
    <property type="term" value="F:hydrolase activity"/>
    <property type="evidence" value="ECO:0007669"/>
    <property type="project" value="UniProtKB-KW"/>
</dbReference>
<keyword evidence="3" id="KW-1185">Reference proteome</keyword>